<dbReference type="RefSeq" id="WP_061056591.1">
    <property type="nucleotide sequence ID" value="NZ_CABLBX010000002.1"/>
</dbReference>
<dbReference type="AlphaFoldDB" id="A0AAX2LPV8"/>
<proteinExistence type="predicted"/>
<dbReference type="EMBL" id="UHIP01000001">
    <property type="protein sequence ID" value="SUP24983.1"/>
    <property type="molecule type" value="Genomic_DNA"/>
</dbReference>
<sequence>MKSSLLGFGLGLLVVSSASVASTDNFDRFYIGVGTSFTELDSDSYAIVSDNKSDVTAMGIVFGYQPIKYFAVEGRELFRVSRHDEVYDTQASLLARGILPIHEYFNFYAVAGLSLIAKDGFDEHGTDFTYGIGMRIKNRTPFILDVEYRMLYDDSFDGIDMELRSINLNFLYGF</sequence>
<feature type="signal peptide" evidence="2">
    <location>
        <begin position="1"/>
        <end position="21"/>
    </location>
</feature>
<dbReference type="Pfam" id="PF13505">
    <property type="entry name" value="OMP_b-brl"/>
    <property type="match status" value="1"/>
</dbReference>
<gene>
    <name evidence="4" type="ORF">AL536_14355</name>
    <name evidence="5" type="ORF">NCTC11327_01618</name>
</gene>
<reference evidence="6" key="1">
    <citation type="submission" date="2015-12" db="EMBL/GenBank/DDBJ databases">
        <title>FDA dAtabase for Regulatory Grade micrObial Sequences (FDA-ARGOS): Supporting development and validation of Infectious Disease Dx tests.</title>
        <authorList>
            <person name="Hoffmann M."/>
            <person name="Allard M."/>
            <person name="Evans P."/>
            <person name="Brown E."/>
            <person name="Tallon L.J."/>
            <person name="Sadzewicz L."/>
            <person name="Sengamalay N."/>
            <person name="Ott S."/>
            <person name="Godinez A."/>
            <person name="Nagaraj S."/>
            <person name="Vyas G."/>
            <person name="Aluvathingal J."/>
            <person name="Nadendla S."/>
            <person name="Geyer C."/>
            <person name="Sichtig H."/>
        </authorList>
    </citation>
    <scope>NUCLEOTIDE SEQUENCE [LARGE SCALE GENOMIC DNA]</scope>
    <source>
        <strain evidence="6">ATCC 33809</strain>
    </source>
</reference>
<accession>A0AAX2LPV8</accession>
<dbReference type="InterPro" id="IPR011250">
    <property type="entry name" value="OMP/PagP_B-barrel"/>
</dbReference>
<evidence type="ECO:0000259" key="3">
    <source>
        <dbReference type="Pfam" id="PF13505"/>
    </source>
</evidence>
<evidence type="ECO:0000313" key="4">
    <source>
        <dbReference type="EMBL" id="AMF94637.1"/>
    </source>
</evidence>
<name>A0AAX2LPV8_VIBFL</name>
<dbReference type="Proteomes" id="UP000254626">
    <property type="component" value="Unassembled WGS sequence"/>
</dbReference>
<dbReference type="GeneID" id="29384962"/>
<protein>
    <submittedName>
        <fullName evidence="4">Porin family protein</fullName>
    </submittedName>
</protein>
<dbReference type="SUPFAM" id="SSF56925">
    <property type="entry name" value="OMPA-like"/>
    <property type="match status" value="1"/>
</dbReference>
<evidence type="ECO:0000313" key="5">
    <source>
        <dbReference type="EMBL" id="SUP24983.1"/>
    </source>
</evidence>
<evidence type="ECO:0000313" key="7">
    <source>
        <dbReference type="Proteomes" id="UP000254626"/>
    </source>
</evidence>
<organism evidence="5 7">
    <name type="scientific">Vibrio fluvialis</name>
    <dbReference type="NCBI Taxonomy" id="676"/>
    <lineage>
        <taxon>Bacteria</taxon>
        <taxon>Pseudomonadati</taxon>
        <taxon>Pseudomonadota</taxon>
        <taxon>Gammaproteobacteria</taxon>
        <taxon>Vibrionales</taxon>
        <taxon>Vibrionaceae</taxon>
        <taxon>Vibrio</taxon>
    </lineage>
</organism>
<feature type="domain" description="Outer membrane protein beta-barrel" evidence="3">
    <location>
        <begin position="9"/>
        <end position="174"/>
    </location>
</feature>
<dbReference type="Proteomes" id="UP000057088">
    <property type="component" value="Chromosome 2"/>
</dbReference>
<keyword evidence="6" id="KW-1185">Reference proteome</keyword>
<evidence type="ECO:0000256" key="1">
    <source>
        <dbReference type="ARBA" id="ARBA00022729"/>
    </source>
</evidence>
<dbReference type="EMBL" id="CP014035">
    <property type="protein sequence ID" value="AMF94637.1"/>
    <property type="molecule type" value="Genomic_DNA"/>
</dbReference>
<evidence type="ECO:0000256" key="2">
    <source>
        <dbReference type="SAM" id="SignalP"/>
    </source>
</evidence>
<reference evidence="5 7" key="3">
    <citation type="submission" date="2018-06" db="EMBL/GenBank/DDBJ databases">
        <authorList>
            <consortium name="Pathogen Informatics"/>
            <person name="Doyle S."/>
        </authorList>
    </citation>
    <scope>NUCLEOTIDE SEQUENCE [LARGE SCALE GENOMIC DNA]</scope>
    <source>
        <strain evidence="5 7">NCTC11327</strain>
    </source>
</reference>
<evidence type="ECO:0000313" key="6">
    <source>
        <dbReference type="Proteomes" id="UP000057088"/>
    </source>
</evidence>
<reference evidence="4" key="2">
    <citation type="submission" date="2018-01" db="EMBL/GenBank/DDBJ databases">
        <title>FDA dAtabase for Regulatory Grade micrObial Sequences (FDA-ARGOS): Supporting development and validation of Infectious Disease Dx tests.</title>
        <authorList>
            <person name="Hoffmann M."/>
            <person name="Allard M."/>
            <person name="Evans P."/>
            <person name="Brown E."/>
            <person name="Tallon L."/>
            <person name="Sadzewicz L."/>
            <person name="Sengamalay N."/>
            <person name="Ott S."/>
            <person name="Godinez A."/>
            <person name="Nagaraj S."/>
            <person name="Vyas G."/>
            <person name="Aluvathingal J."/>
            <person name="Nadendla S."/>
            <person name="Geyer C."/>
            <person name="Sichtig H."/>
        </authorList>
    </citation>
    <scope>NUCLEOTIDE SEQUENCE</scope>
    <source>
        <strain evidence="4">ATCC 33809</strain>
    </source>
</reference>
<dbReference type="KEGG" id="vfl:AL536_14355"/>
<dbReference type="Gene3D" id="2.40.160.20">
    <property type="match status" value="1"/>
</dbReference>
<dbReference type="InterPro" id="IPR027385">
    <property type="entry name" value="Beta-barrel_OMP"/>
</dbReference>
<feature type="chain" id="PRO_5043813684" evidence="2">
    <location>
        <begin position="22"/>
        <end position="174"/>
    </location>
</feature>
<keyword evidence="1 2" id="KW-0732">Signal</keyword>